<gene>
    <name evidence="2" type="ORF">A3J93_02045</name>
</gene>
<protein>
    <submittedName>
        <fullName evidence="2">Uncharacterized protein</fullName>
    </submittedName>
</protein>
<feature type="transmembrane region" description="Helical" evidence="1">
    <location>
        <begin position="6"/>
        <end position="28"/>
    </location>
</feature>
<reference evidence="2 3" key="1">
    <citation type="journal article" date="2016" name="Nat. Commun.">
        <title>Thousands of microbial genomes shed light on interconnected biogeochemical processes in an aquifer system.</title>
        <authorList>
            <person name="Anantharaman K."/>
            <person name="Brown C.T."/>
            <person name="Hug L.A."/>
            <person name="Sharon I."/>
            <person name="Castelle C.J."/>
            <person name="Probst A.J."/>
            <person name="Thomas B.C."/>
            <person name="Singh A."/>
            <person name="Wilkins M.J."/>
            <person name="Karaoz U."/>
            <person name="Brodie E.L."/>
            <person name="Williams K.H."/>
            <person name="Hubbard S.S."/>
            <person name="Banfield J.F."/>
        </authorList>
    </citation>
    <scope>NUCLEOTIDE SEQUENCE [LARGE SCALE GENOMIC DNA]</scope>
</reference>
<dbReference type="Gene3D" id="1.20.5.340">
    <property type="match status" value="1"/>
</dbReference>
<accession>A0A1F6NWH9</accession>
<dbReference type="Proteomes" id="UP000177907">
    <property type="component" value="Unassembled WGS sequence"/>
</dbReference>
<organism evidence="2 3">
    <name type="scientific">Candidatus Magasanikbacteria bacterium RIFOXYC2_FULL_42_28</name>
    <dbReference type="NCBI Taxonomy" id="1798704"/>
    <lineage>
        <taxon>Bacteria</taxon>
        <taxon>Candidatus Magasanikiibacteriota</taxon>
    </lineage>
</organism>
<keyword evidence="1" id="KW-1133">Transmembrane helix</keyword>
<evidence type="ECO:0000313" key="3">
    <source>
        <dbReference type="Proteomes" id="UP000177907"/>
    </source>
</evidence>
<keyword evidence="1" id="KW-0472">Membrane</keyword>
<keyword evidence="1" id="KW-0812">Transmembrane</keyword>
<dbReference type="STRING" id="1798704.A3J93_02045"/>
<dbReference type="AlphaFoldDB" id="A0A1F6NWH9"/>
<evidence type="ECO:0000313" key="2">
    <source>
        <dbReference type="EMBL" id="OGH88279.1"/>
    </source>
</evidence>
<sequence length="212" mass="21486">MTRAQFWSFLVAVVVVGIVAVLGFGLGFTKADEDEVVAALATKAEATRMAAEFVAVRGEFAAGDATLAARLTGVEGRVSTVESRLTGVEGGLKAATRRLSELPQKADLDALAARLGSAEGTLASAPWSTGLATLAGRVATLETPAPPIVAPVSPTCTGWSLGVRGAPISPVGCYATCVAAKAVAQGGSRFSGSVYGRTSAQWIESSESCPAE</sequence>
<evidence type="ECO:0000256" key="1">
    <source>
        <dbReference type="SAM" id="Phobius"/>
    </source>
</evidence>
<name>A0A1F6NWH9_9BACT</name>
<dbReference type="EMBL" id="MFQZ01000004">
    <property type="protein sequence ID" value="OGH88279.1"/>
    <property type="molecule type" value="Genomic_DNA"/>
</dbReference>
<comment type="caution">
    <text evidence="2">The sequence shown here is derived from an EMBL/GenBank/DDBJ whole genome shotgun (WGS) entry which is preliminary data.</text>
</comment>
<proteinExistence type="predicted"/>